<dbReference type="AlphaFoldDB" id="A0A0A1W126"/>
<dbReference type="PANTHER" id="PTHR30160">
    <property type="entry name" value="TETRAACYLDISACCHARIDE 4'-KINASE-RELATED"/>
    <property type="match status" value="1"/>
</dbReference>
<dbReference type="GO" id="GO:0005829">
    <property type="term" value="C:cytosol"/>
    <property type="evidence" value="ECO:0007669"/>
    <property type="project" value="TreeGrafter"/>
</dbReference>
<comment type="caution">
    <text evidence="3">The sequence shown here is derived from an EMBL/GenBank/DDBJ whole genome shotgun (WGS) entry which is preliminary data.</text>
</comment>
<dbReference type="PANTHER" id="PTHR30160:SF7">
    <property type="entry name" value="ADP-HEPTOSE--LPS HEPTOSYLTRANSFERASE 2"/>
    <property type="match status" value="1"/>
</dbReference>
<keyword evidence="1" id="KW-0328">Glycosyltransferase</keyword>
<accession>A0A0A1W126</accession>
<dbReference type="SUPFAM" id="SSF53756">
    <property type="entry name" value="UDP-Glycosyltransferase/glycogen phosphorylase"/>
    <property type="match status" value="1"/>
</dbReference>
<name>A0A0A1W126_MICAE</name>
<dbReference type="Proteomes" id="UP000030321">
    <property type="component" value="Unassembled WGS sequence"/>
</dbReference>
<evidence type="ECO:0000313" key="3">
    <source>
        <dbReference type="EMBL" id="GAL95695.1"/>
    </source>
</evidence>
<dbReference type="GO" id="GO:0009244">
    <property type="term" value="P:lipopolysaccharide core region biosynthetic process"/>
    <property type="evidence" value="ECO:0007669"/>
    <property type="project" value="TreeGrafter"/>
</dbReference>
<dbReference type="Gene3D" id="3.40.50.2000">
    <property type="entry name" value="Glycogen Phosphorylase B"/>
    <property type="match status" value="2"/>
</dbReference>
<dbReference type="GO" id="GO:0008713">
    <property type="term" value="F:ADP-heptose-lipopolysaccharide heptosyltransferase activity"/>
    <property type="evidence" value="ECO:0007669"/>
    <property type="project" value="TreeGrafter"/>
</dbReference>
<dbReference type="EMBL" id="BBPA01000075">
    <property type="protein sequence ID" value="GAL95695.1"/>
    <property type="molecule type" value="Genomic_DNA"/>
</dbReference>
<dbReference type="InterPro" id="IPR051199">
    <property type="entry name" value="LPS_LOS_Heptosyltrfase"/>
</dbReference>
<dbReference type="Pfam" id="PF01075">
    <property type="entry name" value="Glyco_transf_9"/>
    <property type="match status" value="1"/>
</dbReference>
<proteinExistence type="predicted"/>
<organism evidence="3 4">
    <name type="scientific">Microcystis aeruginosa NIES-44</name>
    <dbReference type="NCBI Taxonomy" id="449439"/>
    <lineage>
        <taxon>Bacteria</taxon>
        <taxon>Bacillati</taxon>
        <taxon>Cyanobacteriota</taxon>
        <taxon>Cyanophyceae</taxon>
        <taxon>Oscillatoriophycideae</taxon>
        <taxon>Chroococcales</taxon>
        <taxon>Microcystaceae</taxon>
        <taxon>Microcystis</taxon>
    </lineage>
</organism>
<gene>
    <name evidence="3" type="ORF">N44_04551</name>
</gene>
<protein>
    <submittedName>
        <fullName evidence="3">ADP-heptose--lipooligosaccharide heptosyltransferase II</fullName>
    </submittedName>
</protein>
<dbReference type="InterPro" id="IPR002201">
    <property type="entry name" value="Glyco_trans_9"/>
</dbReference>
<dbReference type="RefSeq" id="WP_045362561.1">
    <property type="nucleotide sequence ID" value="NZ_BBPA01000075.1"/>
</dbReference>
<keyword evidence="2 3" id="KW-0808">Transferase</keyword>
<sequence>MRILTLVPGGISDQLLFFPTLETLRQTYPQSSIDVLVEPRAKAAYRLCPQVREVLLFDYRDQYGLADYLNILGVIRDREYEIAISLTNRPAINLLLWLNGVPNRIGYENNGSWFLSEQVPRPTEGYLADNYHALVKGLKIAPPCPPLKLTLNRDDIDWAQMEQQRLNIKDSGYILLYAGGSDLSISQGLETVYPLESWLEIIQGIRHQQPDLPIVAIQGELDEDWVLALKAMDNNLKVSRTADIGKMAAMIAGANLLLATESVPLQLAVAVGTYTLSLLLPSLPKRVLPSGGELHRYIEANTGKVADITPETVLKKIWGR</sequence>
<evidence type="ECO:0000313" key="4">
    <source>
        <dbReference type="Proteomes" id="UP000030321"/>
    </source>
</evidence>
<evidence type="ECO:0000256" key="2">
    <source>
        <dbReference type="ARBA" id="ARBA00022679"/>
    </source>
</evidence>
<evidence type="ECO:0000256" key="1">
    <source>
        <dbReference type="ARBA" id="ARBA00022676"/>
    </source>
</evidence>
<reference evidence="4" key="1">
    <citation type="journal article" date="2015" name="Genome">
        <title>Whole Genome Sequence of the Non-Microcystin-Producing Microcystis aeruginosa Strain NIES-44.</title>
        <authorList>
            <person name="Okano K."/>
            <person name="Miyata N."/>
            <person name="Ozaki Y."/>
        </authorList>
    </citation>
    <scope>NUCLEOTIDE SEQUENCE [LARGE SCALE GENOMIC DNA]</scope>
    <source>
        <strain evidence="4">NIES-44</strain>
    </source>
</reference>